<keyword evidence="11" id="KW-1185">Reference proteome</keyword>
<comment type="caution">
    <text evidence="10">The sequence shown here is derived from an EMBL/GenBank/DDBJ whole genome shotgun (WGS) entry which is preliminary data.</text>
</comment>
<gene>
    <name evidence="10" type="ORF">BJ968_004376</name>
</gene>
<sequence length="294" mass="32162">MLRRLRTPHGALALPAWVFLLGFFVAPVALVVWYSFGYKPGMFGTHANDVLSLDRYGEALSGTFVRTFWNTLRIAVVGTLVCLVVALPFAYWLAVKVPARWRGLVLALVMVPFWTNFLVRTLGWQIALSPQGPFSTAWQALGGDPFDLLYTRGAVQLGVVYNYLPLMLLPLYVALERTSHTLREASRDLGAGRWRTFVDVTLPLAFPGIASGSLLVFVPLMGDYVTATVLGGAKGNMVGQLVAGQFQSAQNWALGSAMAVVLILFTGGTVLLTAVAVLVVRRVRRARRHVEVTL</sequence>
<keyword evidence="7 8" id="KW-0472">Membrane</keyword>
<evidence type="ECO:0000256" key="8">
    <source>
        <dbReference type="RuleBase" id="RU363032"/>
    </source>
</evidence>
<dbReference type="Proteomes" id="UP000521922">
    <property type="component" value="Unassembled WGS sequence"/>
</dbReference>
<comment type="similarity">
    <text evidence="2">Belongs to the binding-protein-dependent transport system permease family. CysTW subfamily.</text>
</comment>
<dbReference type="PANTHER" id="PTHR42929">
    <property type="entry name" value="INNER MEMBRANE ABC TRANSPORTER PERMEASE PROTEIN YDCU-RELATED-RELATED"/>
    <property type="match status" value="1"/>
</dbReference>
<feature type="transmembrane region" description="Helical" evidence="8">
    <location>
        <begin position="12"/>
        <end position="36"/>
    </location>
</feature>
<evidence type="ECO:0000256" key="6">
    <source>
        <dbReference type="ARBA" id="ARBA00022989"/>
    </source>
</evidence>
<keyword evidence="6 8" id="KW-1133">Transmembrane helix</keyword>
<reference evidence="10 11" key="1">
    <citation type="submission" date="2020-07" db="EMBL/GenBank/DDBJ databases">
        <title>Sequencing the genomes of 1000 actinobacteria strains.</title>
        <authorList>
            <person name="Klenk H.-P."/>
        </authorList>
    </citation>
    <scope>NUCLEOTIDE SEQUENCE [LARGE SCALE GENOMIC DNA]</scope>
    <source>
        <strain evidence="10 11">DSM 7487</strain>
    </source>
</reference>
<dbReference type="PROSITE" id="PS50928">
    <property type="entry name" value="ABC_TM1"/>
    <property type="match status" value="1"/>
</dbReference>
<evidence type="ECO:0000256" key="5">
    <source>
        <dbReference type="ARBA" id="ARBA00022692"/>
    </source>
</evidence>
<evidence type="ECO:0000256" key="4">
    <source>
        <dbReference type="ARBA" id="ARBA00022475"/>
    </source>
</evidence>
<dbReference type="CDD" id="cd06261">
    <property type="entry name" value="TM_PBP2"/>
    <property type="match status" value="1"/>
</dbReference>
<protein>
    <submittedName>
        <fullName evidence="10">Spermidine/putrescine transport system permease protein</fullName>
    </submittedName>
</protein>
<keyword evidence="4" id="KW-1003">Cell membrane</keyword>
<proteinExistence type="inferred from homology"/>
<feature type="transmembrane region" description="Helical" evidence="8">
    <location>
        <begin position="101"/>
        <end position="119"/>
    </location>
</feature>
<keyword evidence="3 8" id="KW-0813">Transport</keyword>
<dbReference type="GO" id="GO:0055085">
    <property type="term" value="P:transmembrane transport"/>
    <property type="evidence" value="ECO:0007669"/>
    <property type="project" value="InterPro"/>
</dbReference>
<evidence type="ECO:0000256" key="7">
    <source>
        <dbReference type="ARBA" id="ARBA00023136"/>
    </source>
</evidence>
<feature type="transmembrane region" description="Helical" evidence="8">
    <location>
        <begin position="154"/>
        <end position="175"/>
    </location>
</feature>
<feature type="transmembrane region" description="Helical" evidence="8">
    <location>
        <begin position="257"/>
        <end position="280"/>
    </location>
</feature>
<dbReference type="PANTHER" id="PTHR42929:SF1">
    <property type="entry name" value="INNER MEMBRANE ABC TRANSPORTER PERMEASE PROTEIN YDCU-RELATED"/>
    <property type="match status" value="1"/>
</dbReference>
<dbReference type="EMBL" id="JACCBB010000001">
    <property type="protein sequence ID" value="NYD24836.1"/>
    <property type="molecule type" value="Genomic_DNA"/>
</dbReference>
<feature type="domain" description="ABC transmembrane type-1" evidence="9">
    <location>
        <begin position="68"/>
        <end position="273"/>
    </location>
</feature>
<keyword evidence="5 8" id="KW-0812">Transmembrane</keyword>
<evidence type="ECO:0000313" key="11">
    <source>
        <dbReference type="Proteomes" id="UP000521922"/>
    </source>
</evidence>
<evidence type="ECO:0000313" key="10">
    <source>
        <dbReference type="EMBL" id="NYD24836.1"/>
    </source>
</evidence>
<dbReference type="InterPro" id="IPR000515">
    <property type="entry name" value="MetI-like"/>
</dbReference>
<organism evidence="10 11">
    <name type="scientific">Kineococcus aurantiacus</name>
    <dbReference type="NCBI Taxonomy" id="37633"/>
    <lineage>
        <taxon>Bacteria</taxon>
        <taxon>Bacillati</taxon>
        <taxon>Actinomycetota</taxon>
        <taxon>Actinomycetes</taxon>
        <taxon>Kineosporiales</taxon>
        <taxon>Kineosporiaceae</taxon>
        <taxon>Kineococcus</taxon>
    </lineage>
</organism>
<name>A0A7Y9DQA3_9ACTN</name>
<evidence type="ECO:0000256" key="3">
    <source>
        <dbReference type="ARBA" id="ARBA00022448"/>
    </source>
</evidence>
<evidence type="ECO:0000256" key="1">
    <source>
        <dbReference type="ARBA" id="ARBA00004651"/>
    </source>
</evidence>
<dbReference type="SUPFAM" id="SSF161098">
    <property type="entry name" value="MetI-like"/>
    <property type="match status" value="1"/>
</dbReference>
<comment type="subcellular location">
    <subcellularLocation>
        <location evidence="1 8">Cell membrane</location>
        <topology evidence="1 8">Multi-pass membrane protein</topology>
    </subcellularLocation>
</comment>
<dbReference type="Gene3D" id="1.10.3720.10">
    <property type="entry name" value="MetI-like"/>
    <property type="match status" value="1"/>
</dbReference>
<dbReference type="GO" id="GO:0005886">
    <property type="term" value="C:plasma membrane"/>
    <property type="evidence" value="ECO:0007669"/>
    <property type="project" value="UniProtKB-SubCell"/>
</dbReference>
<feature type="transmembrane region" description="Helical" evidence="8">
    <location>
        <begin position="196"/>
        <end position="218"/>
    </location>
</feature>
<dbReference type="AlphaFoldDB" id="A0A7Y9DQA3"/>
<dbReference type="RefSeq" id="WP_179755505.1">
    <property type="nucleotide sequence ID" value="NZ_BAAAGN010000015.1"/>
</dbReference>
<evidence type="ECO:0000256" key="2">
    <source>
        <dbReference type="ARBA" id="ARBA00007069"/>
    </source>
</evidence>
<evidence type="ECO:0000259" key="9">
    <source>
        <dbReference type="PROSITE" id="PS50928"/>
    </source>
</evidence>
<dbReference type="InterPro" id="IPR035906">
    <property type="entry name" value="MetI-like_sf"/>
</dbReference>
<dbReference type="Pfam" id="PF00528">
    <property type="entry name" value="BPD_transp_1"/>
    <property type="match status" value="1"/>
</dbReference>
<feature type="transmembrane region" description="Helical" evidence="8">
    <location>
        <begin position="74"/>
        <end position="94"/>
    </location>
</feature>
<accession>A0A7Y9DQA3</accession>